<reference evidence="10 11" key="1">
    <citation type="submission" date="2020-08" db="EMBL/GenBank/DDBJ databases">
        <title>Bridging the membrane lipid divide: bacteria of the FCB group superphylum have the potential to synthesize archaeal ether lipids.</title>
        <authorList>
            <person name="Villanueva L."/>
            <person name="Von Meijenfeldt F.A.B."/>
            <person name="Westbye A.B."/>
            <person name="Yadav S."/>
            <person name="Hopmans E.C."/>
            <person name="Dutilh B.E."/>
            <person name="Sinninghe Damste J.S."/>
        </authorList>
    </citation>
    <scope>NUCLEOTIDE SEQUENCE [LARGE SCALE GENOMIC DNA]</scope>
    <source>
        <strain evidence="10">NIOZ-UU36</strain>
    </source>
</reference>
<dbReference type="GO" id="GO:0051539">
    <property type="term" value="F:4 iron, 4 sulfur cluster binding"/>
    <property type="evidence" value="ECO:0007669"/>
    <property type="project" value="UniProtKB-KW"/>
</dbReference>
<dbReference type="Pfam" id="PF01314">
    <property type="entry name" value="AFOR_C"/>
    <property type="match status" value="1"/>
</dbReference>
<evidence type="ECO:0000256" key="5">
    <source>
        <dbReference type="ARBA" id="ARBA00023002"/>
    </source>
</evidence>
<comment type="cofactor">
    <cofactor evidence="1">
        <name>[4Fe-4S] cluster</name>
        <dbReference type="ChEBI" id="CHEBI:49883"/>
    </cofactor>
</comment>
<dbReference type="Proteomes" id="UP000614469">
    <property type="component" value="Unassembled WGS sequence"/>
</dbReference>
<dbReference type="GO" id="GO:0016625">
    <property type="term" value="F:oxidoreductase activity, acting on the aldehyde or oxo group of donors, iron-sulfur protein as acceptor"/>
    <property type="evidence" value="ECO:0007669"/>
    <property type="project" value="InterPro"/>
</dbReference>
<comment type="caution">
    <text evidence="10">The sequence shown here is derived from an EMBL/GenBank/DDBJ whole genome shotgun (WGS) entry which is preliminary data.</text>
</comment>
<name>A0A8J6TDQ0_9CHLR</name>
<evidence type="ECO:0000256" key="7">
    <source>
        <dbReference type="ARBA" id="ARBA00023014"/>
    </source>
</evidence>
<dbReference type="AlphaFoldDB" id="A0A8J6TDQ0"/>
<evidence type="ECO:0000256" key="6">
    <source>
        <dbReference type="ARBA" id="ARBA00023004"/>
    </source>
</evidence>
<gene>
    <name evidence="10" type="ORF">H8E29_02860</name>
</gene>
<dbReference type="SUPFAM" id="SSF56228">
    <property type="entry name" value="Aldehyde ferredoxin oxidoreductase, N-terminal domain"/>
    <property type="match status" value="1"/>
</dbReference>
<dbReference type="Gene3D" id="1.10.569.10">
    <property type="entry name" value="Aldehyde Ferredoxin Oxidoreductase Protein, subunit A, domain 2"/>
    <property type="match status" value="1"/>
</dbReference>
<dbReference type="SUPFAM" id="SSF48310">
    <property type="entry name" value="Aldehyde ferredoxin oxidoreductase, C-terminal domains"/>
    <property type="match status" value="1"/>
</dbReference>
<dbReference type="EMBL" id="JACNJN010000053">
    <property type="protein sequence ID" value="MBC8334181.1"/>
    <property type="molecule type" value="Genomic_DNA"/>
</dbReference>
<proteinExistence type="inferred from homology"/>
<evidence type="ECO:0000256" key="2">
    <source>
        <dbReference type="ARBA" id="ARBA00011032"/>
    </source>
</evidence>
<dbReference type="InterPro" id="IPR036021">
    <property type="entry name" value="Tungsten_al_ferr_oxy-like_C"/>
</dbReference>
<keyword evidence="4" id="KW-0479">Metal-binding</keyword>
<dbReference type="GO" id="GO:0046872">
    <property type="term" value="F:metal ion binding"/>
    <property type="evidence" value="ECO:0007669"/>
    <property type="project" value="UniProtKB-KW"/>
</dbReference>
<comment type="similarity">
    <text evidence="2">Belongs to the AOR/FOR family.</text>
</comment>
<dbReference type="InterPro" id="IPR051919">
    <property type="entry name" value="W-dependent_AOR"/>
</dbReference>
<dbReference type="Gene3D" id="1.10.599.10">
    <property type="entry name" value="Aldehyde Ferredoxin Oxidoreductase Protein, subunit A, domain 3"/>
    <property type="match status" value="1"/>
</dbReference>
<dbReference type="GO" id="GO:0009055">
    <property type="term" value="F:electron transfer activity"/>
    <property type="evidence" value="ECO:0007669"/>
    <property type="project" value="InterPro"/>
</dbReference>
<comment type="cofactor">
    <cofactor evidence="8">
        <name>tungstopterin</name>
        <dbReference type="ChEBI" id="CHEBI:30402"/>
    </cofactor>
</comment>
<evidence type="ECO:0000259" key="9">
    <source>
        <dbReference type="SMART" id="SM00790"/>
    </source>
</evidence>
<dbReference type="InterPro" id="IPR013985">
    <property type="entry name" value="Ald_Fedxn_OxRdtase_dom3"/>
</dbReference>
<dbReference type="Pfam" id="PF02730">
    <property type="entry name" value="AFOR_N"/>
    <property type="match status" value="1"/>
</dbReference>
<keyword evidence="6" id="KW-0408">Iron</keyword>
<dbReference type="Gene3D" id="3.60.9.10">
    <property type="entry name" value="Aldehyde ferredoxin oxidoreductase, N-terminal domain"/>
    <property type="match status" value="1"/>
</dbReference>
<dbReference type="InterPro" id="IPR036503">
    <property type="entry name" value="Ald_Fedxn_OxRdtase_N_sf"/>
</dbReference>
<feature type="domain" description="Aldehyde ferredoxin oxidoreductase N-terminal" evidence="9">
    <location>
        <begin position="31"/>
        <end position="249"/>
    </location>
</feature>
<sequence>MVLPLTLEKMKEAHTLLTEYFYELRPVVHGYANRTLHINLDNNEISEKPVTMEMKKLFTGGRGFGLKLLWDAVTPETKWDDPENELIIANGPICGTTGYAGSGKATVVTLSPLTLNVVDSNVGGYFAPFLKFSGFDAVEIQGKAVEDVVIFIDGDTGKITIETAPLESVDSHLLGKHLTRMYADDEKGQRGVSVMSAGDAAEHIRFAIINATWYDVRRKEVRLKQAGRGGTGRVFRDKKIKGIVVRYSKTGGDSNGPFDIDLIRKAGVRFNREMSELDDKQNQMKKVGTANIVEIMDHFDLLPTHNFRYGNHRDTHKIDSSVWKEKFTQGMPDGCWLGCTMSCTHGVDDFPLKTGPYANDKVLVDGPEYENAAGLGANIGNFDPQKVLELNFYCDTYGVDSISFANAVAFAMEAYEEGIITKEDTGGLELNFGNGAAAIELLHQMGRGEGFGVVVGQGVMHMKKIFAEEYGGDPAFLHDIGMEIKGMEISEYGTKESLAQQGGFGLATKGPQHDEAWLIFMDQVQNLLPSFEDKAEALHYFPMWRTWFSLHGLCKLPWNDVTPEDNGDTTEPAKVEEHVENYTWVHEGVTGIRVSANDLLLQSERVYNFQKVFSIRMGRVGRRHDYPPYRAMGPVTVVEYESRAELYDSQLVDILGLKPENLSIEEKMAKLREYRESQYELLLDAVYKRRGWDMNSIPTVAKLKELGMDLPEVVEVVEEARKA</sequence>
<evidence type="ECO:0000256" key="3">
    <source>
        <dbReference type="ARBA" id="ARBA00022485"/>
    </source>
</evidence>
<organism evidence="10 11">
    <name type="scientific">Candidatus Desulfolinea nitratireducens</name>
    <dbReference type="NCBI Taxonomy" id="2841698"/>
    <lineage>
        <taxon>Bacteria</taxon>
        <taxon>Bacillati</taxon>
        <taxon>Chloroflexota</taxon>
        <taxon>Anaerolineae</taxon>
        <taxon>Anaerolineales</taxon>
        <taxon>Anaerolineales incertae sedis</taxon>
        <taxon>Candidatus Desulfolinea</taxon>
    </lineage>
</organism>
<evidence type="ECO:0000313" key="10">
    <source>
        <dbReference type="EMBL" id="MBC8334181.1"/>
    </source>
</evidence>
<evidence type="ECO:0000256" key="8">
    <source>
        <dbReference type="ARBA" id="ARBA00049934"/>
    </source>
</evidence>
<dbReference type="PANTHER" id="PTHR30038:SF7">
    <property type="entry name" value="TUNGSTEN-CONTAINING GLYCERALDEHYDE-3-PHOSPHATE:FERREDOXIN OXIDOREDUCTASE"/>
    <property type="match status" value="1"/>
</dbReference>
<keyword evidence="7" id="KW-0411">Iron-sulfur</keyword>
<keyword evidence="5" id="KW-0560">Oxidoreductase</keyword>
<protein>
    <submittedName>
        <fullName evidence="10">Aldehyde:ferredoxin oxidoreductase</fullName>
    </submittedName>
</protein>
<dbReference type="PANTHER" id="PTHR30038">
    <property type="entry name" value="ALDEHYDE FERREDOXIN OXIDOREDUCTASE"/>
    <property type="match status" value="1"/>
</dbReference>
<dbReference type="InterPro" id="IPR001203">
    <property type="entry name" value="OxRdtase_Ald_Fedxn_C"/>
</dbReference>
<dbReference type="InterPro" id="IPR013984">
    <property type="entry name" value="Ald_Fedxn_OxRdtase_dom2"/>
</dbReference>
<dbReference type="SMART" id="SM00790">
    <property type="entry name" value="AFOR_N"/>
    <property type="match status" value="1"/>
</dbReference>
<keyword evidence="3" id="KW-0004">4Fe-4S</keyword>
<accession>A0A8J6TDQ0</accession>
<dbReference type="InterPro" id="IPR013983">
    <property type="entry name" value="Ald_Fedxn_OxRdtase_N"/>
</dbReference>
<evidence type="ECO:0000256" key="1">
    <source>
        <dbReference type="ARBA" id="ARBA00001966"/>
    </source>
</evidence>
<evidence type="ECO:0000256" key="4">
    <source>
        <dbReference type="ARBA" id="ARBA00022723"/>
    </source>
</evidence>
<evidence type="ECO:0000313" key="11">
    <source>
        <dbReference type="Proteomes" id="UP000614469"/>
    </source>
</evidence>